<accession>A0ABR5AIA8</accession>
<keyword evidence="4" id="KW-0309">Germination</keyword>
<dbReference type="EMBL" id="JXAK01000020">
    <property type="protein sequence ID" value="KIL40488.1"/>
    <property type="molecule type" value="Genomic_DNA"/>
</dbReference>
<feature type="transmembrane region" description="Helical" evidence="8">
    <location>
        <begin position="42"/>
        <end position="64"/>
    </location>
</feature>
<keyword evidence="10" id="KW-1185">Reference proteome</keyword>
<evidence type="ECO:0000313" key="10">
    <source>
        <dbReference type="Proteomes" id="UP000031967"/>
    </source>
</evidence>
<dbReference type="Proteomes" id="UP000031967">
    <property type="component" value="Unassembled WGS sequence"/>
</dbReference>
<comment type="caution">
    <text evidence="9">The sequence shown here is derived from an EMBL/GenBank/DDBJ whole genome shotgun (WGS) entry which is preliminary data.</text>
</comment>
<dbReference type="RefSeq" id="WP_041047983.1">
    <property type="nucleotide sequence ID" value="NZ_JXAK01000020.1"/>
</dbReference>
<dbReference type="NCBIfam" id="TIGR00912">
    <property type="entry name" value="2A0309"/>
    <property type="match status" value="1"/>
</dbReference>
<evidence type="ECO:0000256" key="4">
    <source>
        <dbReference type="ARBA" id="ARBA00022544"/>
    </source>
</evidence>
<evidence type="ECO:0000256" key="3">
    <source>
        <dbReference type="ARBA" id="ARBA00022448"/>
    </source>
</evidence>
<keyword evidence="7 8" id="KW-0472">Membrane</keyword>
<name>A0ABR5AIA8_9BACL</name>
<keyword evidence="5 8" id="KW-0812">Transmembrane</keyword>
<feature type="transmembrane region" description="Helical" evidence="8">
    <location>
        <begin position="84"/>
        <end position="102"/>
    </location>
</feature>
<reference evidence="9 10" key="1">
    <citation type="submission" date="2014-12" db="EMBL/GenBank/DDBJ databases">
        <title>Draft genome sequence of Paenibacillus kamchatkensis strain B-2647.</title>
        <authorList>
            <person name="Karlyshev A.V."/>
            <person name="Kudryashova E.B."/>
        </authorList>
    </citation>
    <scope>NUCLEOTIDE SEQUENCE [LARGE SCALE GENOMIC DNA]</scope>
    <source>
        <strain evidence="9 10">VKM B-2647</strain>
    </source>
</reference>
<proteinExistence type="inferred from homology"/>
<comment type="similarity">
    <text evidence="2">Belongs to the amino acid-polyamine-organocation (APC) superfamily. Spore germination protein (SGP) (TC 2.A.3.9) family.</text>
</comment>
<dbReference type="PANTHER" id="PTHR34975">
    <property type="entry name" value="SPORE GERMINATION PROTEIN A2"/>
    <property type="match status" value="1"/>
</dbReference>
<organism evidence="9 10">
    <name type="scientific">Gordoniibacillus kamchatkensis</name>
    <dbReference type="NCBI Taxonomy" id="1590651"/>
    <lineage>
        <taxon>Bacteria</taxon>
        <taxon>Bacillati</taxon>
        <taxon>Bacillota</taxon>
        <taxon>Bacilli</taxon>
        <taxon>Bacillales</taxon>
        <taxon>Paenibacillaceae</taxon>
        <taxon>Gordoniibacillus</taxon>
    </lineage>
</organism>
<feature type="transmembrane region" description="Helical" evidence="8">
    <location>
        <begin position="220"/>
        <end position="240"/>
    </location>
</feature>
<feature type="transmembrane region" description="Helical" evidence="8">
    <location>
        <begin position="270"/>
        <end position="292"/>
    </location>
</feature>
<dbReference type="Pfam" id="PF03845">
    <property type="entry name" value="Spore_permease"/>
    <property type="match status" value="1"/>
</dbReference>
<evidence type="ECO:0000256" key="5">
    <source>
        <dbReference type="ARBA" id="ARBA00022692"/>
    </source>
</evidence>
<dbReference type="Gene3D" id="1.20.1740.10">
    <property type="entry name" value="Amino acid/polyamine transporter I"/>
    <property type="match status" value="1"/>
</dbReference>
<comment type="subcellular location">
    <subcellularLocation>
        <location evidence="1">Membrane</location>
        <topology evidence="1">Multi-pass membrane protein</topology>
    </subcellularLocation>
</comment>
<feature type="transmembrane region" description="Helical" evidence="8">
    <location>
        <begin position="187"/>
        <end position="208"/>
    </location>
</feature>
<feature type="transmembrane region" description="Helical" evidence="8">
    <location>
        <begin position="122"/>
        <end position="140"/>
    </location>
</feature>
<protein>
    <submittedName>
        <fullName evidence="9">Spore gernimation protein</fullName>
    </submittedName>
</protein>
<dbReference type="PANTHER" id="PTHR34975:SF2">
    <property type="entry name" value="SPORE GERMINATION PROTEIN A2"/>
    <property type="match status" value="1"/>
</dbReference>
<feature type="transmembrane region" description="Helical" evidence="8">
    <location>
        <begin position="12"/>
        <end position="30"/>
    </location>
</feature>
<keyword evidence="3" id="KW-0813">Transport</keyword>
<gene>
    <name evidence="9" type="ORF">SD70_12985</name>
</gene>
<dbReference type="InterPro" id="IPR004761">
    <property type="entry name" value="Spore_GerAB"/>
</dbReference>
<evidence type="ECO:0000256" key="8">
    <source>
        <dbReference type="SAM" id="Phobius"/>
    </source>
</evidence>
<evidence type="ECO:0000256" key="6">
    <source>
        <dbReference type="ARBA" id="ARBA00022989"/>
    </source>
</evidence>
<evidence type="ECO:0000256" key="2">
    <source>
        <dbReference type="ARBA" id="ARBA00007998"/>
    </source>
</evidence>
<sequence>MKKYAFNEITPMQYTLILFGTQVGTGVLALPRVLAEKSGTDGWISIILAWALNSVAGLLILSLFKRYPDDTMPDLLVRLFGKWLGKLILLPLLAYFAFFSWTSLVRGLLYVKAWFLPKTPDYIVMLLLTVPVFMVVRNGLRVQARYSEIVFYMTMWMPFFLLFLLSRGHWIHMLPLFKEGWWPIVKALPTTLLSFLGIEVLYVLHPFLQKKQYAVHGFMIANGMTGLLYLLVVIVCYVYFSPDAITLYNQPVLSLLKEIEFRFLERFDMVFLALYLLVISRSWVPYIFSTVFCASQLLGKQDHAVPAVCYMIATIVLVFLIHPTWNESDMWVQYQLYAAPFLVYLLPLILYLYVRGLEAFRGRQTP</sequence>
<feature type="transmembrane region" description="Helical" evidence="8">
    <location>
        <begin position="334"/>
        <end position="354"/>
    </location>
</feature>
<feature type="transmembrane region" description="Helical" evidence="8">
    <location>
        <begin position="304"/>
        <end position="322"/>
    </location>
</feature>
<evidence type="ECO:0000256" key="7">
    <source>
        <dbReference type="ARBA" id="ARBA00023136"/>
    </source>
</evidence>
<feature type="transmembrane region" description="Helical" evidence="8">
    <location>
        <begin position="149"/>
        <end position="167"/>
    </location>
</feature>
<keyword evidence="6 8" id="KW-1133">Transmembrane helix</keyword>
<evidence type="ECO:0000256" key="1">
    <source>
        <dbReference type="ARBA" id="ARBA00004141"/>
    </source>
</evidence>
<evidence type="ECO:0000313" key="9">
    <source>
        <dbReference type="EMBL" id="KIL40488.1"/>
    </source>
</evidence>